<comment type="caution">
    <text evidence="1">The sequence shown here is derived from an EMBL/GenBank/DDBJ whole genome shotgun (WGS) entry which is preliminary data.</text>
</comment>
<accession>A0A8J5S4F0</accession>
<proteinExistence type="predicted"/>
<dbReference type="OrthoDB" id="6119954at2759"/>
<dbReference type="Proteomes" id="UP000729402">
    <property type="component" value="Unassembled WGS sequence"/>
</dbReference>
<organism evidence="1 2">
    <name type="scientific">Zizania palustris</name>
    <name type="common">Northern wild rice</name>
    <dbReference type="NCBI Taxonomy" id="103762"/>
    <lineage>
        <taxon>Eukaryota</taxon>
        <taxon>Viridiplantae</taxon>
        <taxon>Streptophyta</taxon>
        <taxon>Embryophyta</taxon>
        <taxon>Tracheophyta</taxon>
        <taxon>Spermatophyta</taxon>
        <taxon>Magnoliopsida</taxon>
        <taxon>Liliopsida</taxon>
        <taxon>Poales</taxon>
        <taxon>Poaceae</taxon>
        <taxon>BOP clade</taxon>
        <taxon>Oryzoideae</taxon>
        <taxon>Oryzeae</taxon>
        <taxon>Zizaniinae</taxon>
        <taxon>Zizania</taxon>
    </lineage>
</organism>
<sequence>MPSSICCGTTRSIFVNLSNDSSSSSAMDDSSLCSLLPGGNDNSGYSLCSQVDDSFDGNHDEVIVSHHDDMLLSSIVNCNQDNNHDEVIVSHDMLLYGAHDDGKLDVLLPGAHDVIYDNLQYN</sequence>
<dbReference type="EMBL" id="JAAALK010000287">
    <property type="protein sequence ID" value="KAG8060479.1"/>
    <property type="molecule type" value="Genomic_DNA"/>
</dbReference>
<dbReference type="AlphaFoldDB" id="A0A8J5S4F0"/>
<gene>
    <name evidence="1" type="ORF">GUJ93_ZPchr0002g24429</name>
</gene>
<evidence type="ECO:0000313" key="1">
    <source>
        <dbReference type="EMBL" id="KAG8060479.1"/>
    </source>
</evidence>
<keyword evidence="2" id="KW-1185">Reference proteome</keyword>
<reference evidence="1" key="1">
    <citation type="journal article" date="2021" name="bioRxiv">
        <title>Whole Genome Assembly and Annotation of Northern Wild Rice, Zizania palustris L., Supports a Whole Genome Duplication in the Zizania Genus.</title>
        <authorList>
            <person name="Haas M."/>
            <person name="Kono T."/>
            <person name="Macchietto M."/>
            <person name="Millas R."/>
            <person name="McGilp L."/>
            <person name="Shao M."/>
            <person name="Duquette J."/>
            <person name="Hirsch C.N."/>
            <person name="Kimball J."/>
        </authorList>
    </citation>
    <scope>NUCLEOTIDE SEQUENCE</scope>
    <source>
        <tissue evidence="1">Fresh leaf tissue</tissue>
    </source>
</reference>
<name>A0A8J5S4F0_ZIZPA</name>
<evidence type="ECO:0000313" key="2">
    <source>
        <dbReference type="Proteomes" id="UP000729402"/>
    </source>
</evidence>
<reference evidence="1" key="2">
    <citation type="submission" date="2021-02" db="EMBL/GenBank/DDBJ databases">
        <authorList>
            <person name="Kimball J.A."/>
            <person name="Haas M.W."/>
            <person name="Macchietto M."/>
            <person name="Kono T."/>
            <person name="Duquette J."/>
            <person name="Shao M."/>
        </authorList>
    </citation>
    <scope>NUCLEOTIDE SEQUENCE</scope>
    <source>
        <tissue evidence="1">Fresh leaf tissue</tissue>
    </source>
</reference>
<protein>
    <submittedName>
        <fullName evidence="1">Uncharacterized protein</fullName>
    </submittedName>
</protein>